<gene>
    <name evidence="2" type="ORF">SAMN05421543_103138</name>
</gene>
<protein>
    <recommendedName>
        <fullName evidence="1">DUF7916 domain-containing protein</fullName>
    </recommendedName>
</protein>
<keyword evidence="3" id="KW-1185">Reference proteome</keyword>
<dbReference type="EMBL" id="FPBV01000003">
    <property type="protein sequence ID" value="SFU53635.1"/>
    <property type="molecule type" value="Genomic_DNA"/>
</dbReference>
<dbReference type="RefSeq" id="WP_074949998.1">
    <property type="nucleotide sequence ID" value="NZ_FPBV01000003.1"/>
</dbReference>
<dbReference type="InterPro" id="IPR011060">
    <property type="entry name" value="RibuloseP-bd_barrel"/>
</dbReference>
<proteinExistence type="predicted"/>
<dbReference type="Pfam" id="PF25509">
    <property type="entry name" value="DUF7916"/>
    <property type="match status" value="1"/>
</dbReference>
<feature type="domain" description="DUF7916" evidence="1">
    <location>
        <begin position="5"/>
        <end position="304"/>
    </location>
</feature>
<dbReference type="STRING" id="392015.SAMN05421543_103138"/>
<evidence type="ECO:0000313" key="3">
    <source>
        <dbReference type="Proteomes" id="UP000183508"/>
    </source>
</evidence>
<dbReference type="AlphaFoldDB" id="A0A1I7GYZ5"/>
<reference evidence="3" key="1">
    <citation type="submission" date="2016-10" db="EMBL/GenBank/DDBJ databases">
        <authorList>
            <person name="Varghese N."/>
        </authorList>
    </citation>
    <scope>NUCLEOTIDE SEQUENCE [LARGE SCALE GENOMIC DNA]</scope>
    <source>
        <strain evidence="3">DSM 17980</strain>
    </source>
</reference>
<dbReference type="Proteomes" id="UP000183508">
    <property type="component" value="Unassembled WGS sequence"/>
</dbReference>
<dbReference type="InterPro" id="IPR057238">
    <property type="entry name" value="DUF7916"/>
</dbReference>
<evidence type="ECO:0000313" key="2">
    <source>
        <dbReference type="EMBL" id="SFU53635.1"/>
    </source>
</evidence>
<evidence type="ECO:0000259" key="1">
    <source>
        <dbReference type="Pfam" id="PF25509"/>
    </source>
</evidence>
<organism evidence="2 3">
    <name type="scientific">Alicyclobacillus macrosporangiidus</name>
    <dbReference type="NCBI Taxonomy" id="392015"/>
    <lineage>
        <taxon>Bacteria</taxon>
        <taxon>Bacillati</taxon>
        <taxon>Bacillota</taxon>
        <taxon>Bacilli</taxon>
        <taxon>Bacillales</taxon>
        <taxon>Alicyclobacillaceae</taxon>
        <taxon>Alicyclobacillus</taxon>
    </lineage>
</organism>
<accession>A0A1I7GYZ5</accession>
<sequence>MKRILDCQASDFAAMRGRALKQAIRAGEGRTLLAEVILSWPPLLGDVSNAELARAFGADLILLNFFDMDHPRAEGLPEPAGDGVVAALRRLTGRPVGVNLEPVDPAADMAEDRVDIPPGRRLTAHTAARLCDLGFDFVCLTGNPKTGVSHPEIARGIRMVREVCGEDVLVIAGKMHAAGTKEPFDEDTLLDLGTRFVESGADVVLFPAPGTVPGVTREMLRPAIAEVHRRGGLVMLAVGTSQEGSDEATVRQLALESKMAGADIFHLGDAGYPGVTLPENLLAASIALRGRRHAYRRMAASVLR</sequence>
<dbReference type="SUPFAM" id="SSF51366">
    <property type="entry name" value="Ribulose-phoshate binding barrel"/>
    <property type="match status" value="1"/>
</dbReference>
<dbReference type="OrthoDB" id="5581965at2"/>
<name>A0A1I7GYZ5_9BACL</name>